<keyword evidence="1" id="KW-0732">Signal</keyword>
<evidence type="ECO:0000259" key="2">
    <source>
        <dbReference type="SMART" id="SM00198"/>
    </source>
</evidence>
<proteinExistence type="predicted"/>
<organism evidence="3 4">
    <name type="scientific">Lophiotrema nucula</name>
    <dbReference type="NCBI Taxonomy" id="690887"/>
    <lineage>
        <taxon>Eukaryota</taxon>
        <taxon>Fungi</taxon>
        <taxon>Dikarya</taxon>
        <taxon>Ascomycota</taxon>
        <taxon>Pezizomycotina</taxon>
        <taxon>Dothideomycetes</taxon>
        <taxon>Pleosporomycetidae</taxon>
        <taxon>Pleosporales</taxon>
        <taxon>Lophiotremataceae</taxon>
        <taxon>Lophiotrema</taxon>
    </lineage>
</organism>
<sequence>MKVSTIIGSLAAMHTAVAAAVPAKLSTRDEYNVPAIDNQNFIDSVVRAHWYWRRIHCAQDLTWDPALAELAKKAAEKCTEMPEHDSGGQNLSASGPIPTDLETWYAEARTMVHGWHEEEFKYPYNDPHYDGAWGHFTQMVWRDSSRVGCAQAACPGKTFPARFFCNYERAGNNVADGAFAQNVWGPVCPDPAKS</sequence>
<gene>
    <name evidence="3" type="ORF">BDV96DRAFT_481849</name>
</gene>
<feature type="domain" description="SCP" evidence="2">
    <location>
        <begin position="40"/>
        <end position="175"/>
    </location>
</feature>
<dbReference type="SUPFAM" id="SSF55797">
    <property type="entry name" value="PR-1-like"/>
    <property type="match status" value="1"/>
</dbReference>
<dbReference type="InterPro" id="IPR001283">
    <property type="entry name" value="CRISP-related"/>
</dbReference>
<dbReference type="EMBL" id="ML977310">
    <property type="protein sequence ID" value="KAF2122724.1"/>
    <property type="molecule type" value="Genomic_DNA"/>
</dbReference>
<dbReference type="InterPro" id="IPR014044">
    <property type="entry name" value="CAP_dom"/>
</dbReference>
<dbReference type="PROSITE" id="PS01009">
    <property type="entry name" value="CRISP_1"/>
    <property type="match status" value="1"/>
</dbReference>
<dbReference type="Pfam" id="PF00188">
    <property type="entry name" value="CAP"/>
    <property type="match status" value="1"/>
</dbReference>
<reference evidence="3" key="1">
    <citation type="journal article" date="2020" name="Stud. Mycol.">
        <title>101 Dothideomycetes genomes: a test case for predicting lifestyles and emergence of pathogens.</title>
        <authorList>
            <person name="Haridas S."/>
            <person name="Albert R."/>
            <person name="Binder M."/>
            <person name="Bloem J."/>
            <person name="Labutti K."/>
            <person name="Salamov A."/>
            <person name="Andreopoulos B."/>
            <person name="Baker S."/>
            <person name="Barry K."/>
            <person name="Bills G."/>
            <person name="Bluhm B."/>
            <person name="Cannon C."/>
            <person name="Castanera R."/>
            <person name="Culley D."/>
            <person name="Daum C."/>
            <person name="Ezra D."/>
            <person name="Gonzalez J."/>
            <person name="Henrissat B."/>
            <person name="Kuo A."/>
            <person name="Liang C."/>
            <person name="Lipzen A."/>
            <person name="Lutzoni F."/>
            <person name="Magnuson J."/>
            <person name="Mondo S."/>
            <person name="Nolan M."/>
            <person name="Ohm R."/>
            <person name="Pangilinan J."/>
            <person name="Park H.-J."/>
            <person name="Ramirez L."/>
            <person name="Alfaro M."/>
            <person name="Sun H."/>
            <person name="Tritt A."/>
            <person name="Yoshinaga Y."/>
            <person name="Zwiers L.-H."/>
            <person name="Turgeon B."/>
            <person name="Goodwin S."/>
            <person name="Spatafora J."/>
            <person name="Crous P."/>
            <person name="Grigoriev I."/>
        </authorList>
    </citation>
    <scope>NUCLEOTIDE SEQUENCE</scope>
    <source>
        <strain evidence="3">CBS 627.86</strain>
    </source>
</reference>
<dbReference type="PRINTS" id="PR00838">
    <property type="entry name" value="V5ALLERGEN"/>
</dbReference>
<dbReference type="InterPro" id="IPR002413">
    <property type="entry name" value="V5_allergen-like"/>
</dbReference>
<evidence type="ECO:0000313" key="4">
    <source>
        <dbReference type="Proteomes" id="UP000799770"/>
    </source>
</evidence>
<evidence type="ECO:0000256" key="1">
    <source>
        <dbReference type="SAM" id="SignalP"/>
    </source>
</evidence>
<dbReference type="InterPro" id="IPR018244">
    <property type="entry name" value="Allrgn_V5/Tpx1_CS"/>
</dbReference>
<dbReference type="GO" id="GO:0005576">
    <property type="term" value="C:extracellular region"/>
    <property type="evidence" value="ECO:0007669"/>
    <property type="project" value="InterPro"/>
</dbReference>
<dbReference type="PANTHER" id="PTHR10334">
    <property type="entry name" value="CYSTEINE-RICH SECRETORY PROTEIN-RELATED"/>
    <property type="match status" value="1"/>
</dbReference>
<dbReference type="AlphaFoldDB" id="A0A6A5ZUS8"/>
<dbReference type="PRINTS" id="PR00837">
    <property type="entry name" value="V5TPXLIKE"/>
</dbReference>
<feature type="chain" id="PRO_5025402109" evidence="1">
    <location>
        <begin position="20"/>
        <end position="194"/>
    </location>
</feature>
<name>A0A6A5ZUS8_9PLEO</name>
<accession>A0A6A5ZUS8</accession>
<keyword evidence="4" id="KW-1185">Reference proteome</keyword>
<dbReference type="OrthoDB" id="337038at2759"/>
<evidence type="ECO:0000313" key="3">
    <source>
        <dbReference type="EMBL" id="KAF2122724.1"/>
    </source>
</evidence>
<feature type="signal peptide" evidence="1">
    <location>
        <begin position="1"/>
        <end position="19"/>
    </location>
</feature>
<dbReference type="Proteomes" id="UP000799770">
    <property type="component" value="Unassembled WGS sequence"/>
</dbReference>
<dbReference type="SMART" id="SM00198">
    <property type="entry name" value="SCP"/>
    <property type="match status" value="1"/>
</dbReference>
<dbReference type="Gene3D" id="3.40.33.10">
    <property type="entry name" value="CAP"/>
    <property type="match status" value="1"/>
</dbReference>
<dbReference type="InterPro" id="IPR035940">
    <property type="entry name" value="CAP_sf"/>
</dbReference>
<protein>
    <submittedName>
        <fullName evidence="3">CAP domain-containing protein</fullName>
    </submittedName>
</protein>